<sequence length="95" mass="11033">ASHELIARRMLEMPSPVIVSLFVQGKLQWRRSKVLSRPPRLIPPEEQTWREAYDGARATQYDGGDLPDGIDDVRCWPVHEPGWRREILRTGLEGW</sequence>
<protein>
    <submittedName>
        <fullName evidence="1">Uncharacterized protein</fullName>
    </submittedName>
</protein>
<gene>
    <name evidence="1" type="ORF">S01H1_84766</name>
</gene>
<organism evidence="1">
    <name type="scientific">marine sediment metagenome</name>
    <dbReference type="NCBI Taxonomy" id="412755"/>
    <lineage>
        <taxon>unclassified sequences</taxon>
        <taxon>metagenomes</taxon>
        <taxon>ecological metagenomes</taxon>
    </lineage>
</organism>
<feature type="non-terminal residue" evidence="1">
    <location>
        <position position="1"/>
    </location>
</feature>
<comment type="caution">
    <text evidence="1">The sequence shown here is derived from an EMBL/GenBank/DDBJ whole genome shotgun (WGS) entry which is preliminary data.</text>
</comment>
<dbReference type="AlphaFoldDB" id="X0Y6E9"/>
<proteinExistence type="predicted"/>
<reference evidence="1" key="1">
    <citation type="journal article" date="2014" name="Front. Microbiol.">
        <title>High frequency of phylogenetically diverse reductive dehalogenase-homologous genes in deep subseafloor sedimentary metagenomes.</title>
        <authorList>
            <person name="Kawai M."/>
            <person name="Futagami T."/>
            <person name="Toyoda A."/>
            <person name="Takaki Y."/>
            <person name="Nishi S."/>
            <person name="Hori S."/>
            <person name="Arai W."/>
            <person name="Tsubouchi T."/>
            <person name="Morono Y."/>
            <person name="Uchiyama I."/>
            <person name="Ito T."/>
            <person name="Fujiyama A."/>
            <person name="Inagaki F."/>
            <person name="Takami H."/>
        </authorList>
    </citation>
    <scope>NUCLEOTIDE SEQUENCE</scope>
    <source>
        <strain evidence="1">Expedition CK06-06</strain>
    </source>
</reference>
<evidence type="ECO:0000313" key="1">
    <source>
        <dbReference type="EMBL" id="GAG44293.1"/>
    </source>
</evidence>
<name>X0Y6E9_9ZZZZ</name>
<dbReference type="EMBL" id="BARS01057970">
    <property type="protein sequence ID" value="GAG44293.1"/>
    <property type="molecule type" value="Genomic_DNA"/>
</dbReference>
<accession>X0Y6E9</accession>